<keyword evidence="2" id="KW-0472">Membrane</keyword>
<feature type="region of interest" description="Disordered" evidence="1">
    <location>
        <begin position="1"/>
        <end position="30"/>
    </location>
</feature>
<dbReference type="EMBL" id="JACXAE010000119">
    <property type="protein sequence ID" value="MBD2778066.1"/>
    <property type="molecule type" value="Genomic_DNA"/>
</dbReference>
<evidence type="ECO:0000256" key="2">
    <source>
        <dbReference type="SAM" id="Phobius"/>
    </source>
</evidence>
<dbReference type="AlphaFoldDB" id="A0A8J7CB88"/>
<gene>
    <name evidence="3" type="ORF">ICL16_39995</name>
</gene>
<proteinExistence type="predicted"/>
<protein>
    <submittedName>
        <fullName evidence="3">Uncharacterized protein</fullName>
    </submittedName>
</protein>
<feature type="compositionally biased region" description="Polar residues" evidence="1">
    <location>
        <begin position="1"/>
        <end position="14"/>
    </location>
</feature>
<evidence type="ECO:0000313" key="4">
    <source>
        <dbReference type="Proteomes" id="UP000629098"/>
    </source>
</evidence>
<organism evidence="3 4">
    <name type="scientific">Iningainema tapete BLCC-T55</name>
    <dbReference type="NCBI Taxonomy" id="2748662"/>
    <lineage>
        <taxon>Bacteria</taxon>
        <taxon>Bacillati</taxon>
        <taxon>Cyanobacteriota</taxon>
        <taxon>Cyanophyceae</taxon>
        <taxon>Nostocales</taxon>
        <taxon>Scytonemataceae</taxon>
        <taxon>Iningainema tapete</taxon>
    </lineage>
</organism>
<accession>A0A8J7CB88</accession>
<evidence type="ECO:0000256" key="1">
    <source>
        <dbReference type="SAM" id="MobiDB-lite"/>
    </source>
</evidence>
<keyword evidence="2" id="KW-1133">Transmembrane helix</keyword>
<evidence type="ECO:0000313" key="3">
    <source>
        <dbReference type="EMBL" id="MBD2778066.1"/>
    </source>
</evidence>
<keyword evidence="2" id="KW-0812">Transmembrane</keyword>
<reference evidence="3" key="1">
    <citation type="submission" date="2020-09" db="EMBL/GenBank/DDBJ databases">
        <title>Iningainema tapete sp. nov. (Scytonemataceae, Cyanobacteria) from greenhouses in central Florida (USA) produces two types of nodularin with biosynthetic potential for microcystin-LR and anabaenopeptins.</title>
        <authorList>
            <person name="Berthold D.E."/>
            <person name="Lefler F.W."/>
            <person name="Huang I.-S."/>
            <person name="Abdulla H."/>
            <person name="Zimba P.V."/>
            <person name="Laughinghouse H.D. IV."/>
        </authorList>
    </citation>
    <scope>NUCLEOTIDE SEQUENCE</scope>
    <source>
        <strain evidence="3">BLCCT55</strain>
    </source>
</reference>
<dbReference type="RefSeq" id="WP_190837321.1">
    <property type="nucleotide sequence ID" value="NZ_CAWPPI010000119.1"/>
</dbReference>
<keyword evidence="4" id="KW-1185">Reference proteome</keyword>
<feature type="transmembrane region" description="Helical" evidence="2">
    <location>
        <begin position="43"/>
        <end position="63"/>
    </location>
</feature>
<sequence length="67" mass="7690">MTGQNQPTKDQQASPYYDPKPSPASNAQDYGQNNPYKYTLDYLSLYISLAVLVVLLFATAYYYKFLH</sequence>
<comment type="caution">
    <text evidence="3">The sequence shown here is derived from an EMBL/GenBank/DDBJ whole genome shotgun (WGS) entry which is preliminary data.</text>
</comment>
<name>A0A8J7CB88_9CYAN</name>
<dbReference type="Proteomes" id="UP000629098">
    <property type="component" value="Unassembled WGS sequence"/>
</dbReference>